<name>A0A0N0U3I2_9HYME</name>
<dbReference type="AlphaFoldDB" id="A0A0N0U3I2"/>
<dbReference type="EMBL" id="KQ435912">
    <property type="protein sequence ID" value="KOX68852.1"/>
    <property type="molecule type" value="Genomic_DNA"/>
</dbReference>
<dbReference type="Proteomes" id="UP000053105">
    <property type="component" value="Unassembled WGS sequence"/>
</dbReference>
<proteinExistence type="predicted"/>
<keyword evidence="2" id="KW-1185">Reference proteome</keyword>
<protein>
    <submittedName>
        <fullName evidence="1">Uncharacterized protein</fullName>
    </submittedName>
</protein>
<organism evidence="1 2">
    <name type="scientific">Melipona quadrifasciata</name>
    <dbReference type="NCBI Taxonomy" id="166423"/>
    <lineage>
        <taxon>Eukaryota</taxon>
        <taxon>Metazoa</taxon>
        <taxon>Ecdysozoa</taxon>
        <taxon>Arthropoda</taxon>
        <taxon>Hexapoda</taxon>
        <taxon>Insecta</taxon>
        <taxon>Pterygota</taxon>
        <taxon>Neoptera</taxon>
        <taxon>Endopterygota</taxon>
        <taxon>Hymenoptera</taxon>
        <taxon>Apocrita</taxon>
        <taxon>Aculeata</taxon>
        <taxon>Apoidea</taxon>
        <taxon>Anthophila</taxon>
        <taxon>Apidae</taxon>
        <taxon>Melipona</taxon>
    </lineage>
</organism>
<evidence type="ECO:0000313" key="2">
    <source>
        <dbReference type="Proteomes" id="UP000053105"/>
    </source>
</evidence>
<sequence>MHRKKSSRRFLRDILESTDYKTVAEKRLNTIDWYIKYFSKFGMISASSVKLN</sequence>
<gene>
    <name evidence="1" type="ORF">WN51_06250</name>
</gene>
<reference evidence="1 2" key="1">
    <citation type="submission" date="2015-07" db="EMBL/GenBank/DDBJ databases">
        <title>The genome of Melipona quadrifasciata.</title>
        <authorList>
            <person name="Pan H."/>
            <person name="Kapheim K."/>
        </authorList>
    </citation>
    <scope>NUCLEOTIDE SEQUENCE [LARGE SCALE GENOMIC DNA]</scope>
    <source>
        <strain evidence="1">0111107301</strain>
        <tissue evidence="1">Whole body</tissue>
    </source>
</reference>
<evidence type="ECO:0000313" key="1">
    <source>
        <dbReference type="EMBL" id="KOX68852.1"/>
    </source>
</evidence>
<accession>A0A0N0U3I2</accession>